<reference evidence="1" key="1">
    <citation type="submission" date="2024-02" db="EMBL/GenBank/DDBJ databases">
        <title>Bacteria isolated from the canopy kelp, Nereocystis luetkeana.</title>
        <authorList>
            <person name="Pfister C.A."/>
            <person name="Younker I.T."/>
            <person name="Light S.H."/>
        </authorList>
    </citation>
    <scope>NUCLEOTIDE SEQUENCE</scope>
    <source>
        <strain evidence="1">TN.2.01</strain>
    </source>
</reference>
<protein>
    <submittedName>
        <fullName evidence="1">Uncharacterized protein</fullName>
    </submittedName>
</protein>
<comment type="caution">
    <text evidence="1">The sequence shown here is derived from an EMBL/GenBank/DDBJ whole genome shotgun (WGS) entry which is preliminary data.</text>
</comment>
<proteinExistence type="predicted"/>
<organism evidence="1 2">
    <name type="scientific">Pseudoalteromonas undina</name>
    <dbReference type="NCBI Taxonomy" id="43660"/>
    <lineage>
        <taxon>Bacteria</taxon>
        <taxon>Pseudomonadati</taxon>
        <taxon>Pseudomonadota</taxon>
        <taxon>Gammaproteobacteria</taxon>
        <taxon>Alteromonadales</taxon>
        <taxon>Pseudoalteromonadaceae</taxon>
        <taxon>Pseudoalteromonas</taxon>
    </lineage>
</organism>
<evidence type="ECO:0000313" key="1">
    <source>
        <dbReference type="EMBL" id="MEL0605200.1"/>
    </source>
</evidence>
<dbReference type="EMBL" id="JBAKAX010000015">
    <property type="protein sequence ID" value="MEL0605200.1"/>
    <property type="molecule type" value="Genomic_DNA"/>
</dbReference>
<dbReference type="Proteomes" id="UP001374952">
    <property type="component" value="Unassembled WGS sequence"/>
</dbReference>
<name>A0ACC6R674_9GAMM</name>
<sequence length="74" mass="8443">MCSSPKSSRAVKKSAINFNDDLTQEQRLRFAAKANLAQERRAQREATNKRFEKKHSSVKKPATGLLAWLRQLIS</sequence>
<evidence type="ECO:0000313" key="2">
    <source>
        <dbReference type="Proteomes" id="UP001374952"/>
    </source>
</evidence>
<accession>A0ACC6R674</accession>
<gene>
    <name evidence="1" type="ORF">V6250_13575</name>
</gene>
<keyword evidence="2" id="KW-1185">Reference proteome</keyword>